<comment type="caution">
    <text evidence="2">The sequence shown here is derived from an EMBL/GenBank/DDBJ whole genome shotgun (WGS) entry which is preliminary data.</text>
</comment>
<dbReference type="InterPro" id="IPR036894">
    <property type="entry name" value="YbaB-like_sf"/>
</dbReference>
<gene>
    <name evidence="2" type="ORF">FKR81_36050</name>
</gene>
<proteinExistence type="predicted"/>
<dbReference type="SUPFAM" id="SSF82607">
    <property type="entry name" value="YbaB-like"/>
    <property type="match status" value="1"/>
</dbReference>
<dbReference type="GO" id="GO:0003677">
    <property type="term" value="F:DNA binding"/>
    <property type="evidence" value="ECO:0007669"/>
    <property type="project" value="InterPro"/>
</dbReference>
<evidence type="ECO:0000313" key="3">
    <source>
        <dbReference type="Proteomes" id="UP000316639"/>
    </source>
</evidence>
<dbReference type="EMBL" id="VOBR01000033">
    <property type="protein sequence ID" value="TWP46354.1"/>
    <property type="molecule type" value="Genomic_DNA"/>
</dbReference>
<evidence type="ECO:0000256" key="1">
    <source>
        <dbReference type="SAM" id="MobiDB-lite"/>
    </source>
</evidence>
<feature type="compositionally biased region" description="Pro residues" evidence="1">
    <location>
        <begin position="144"/>
        <end position="171"/>
    </location>
</feature>
<accession>A0A563EI36</accession>
<feature type="region of interest" description="Disordered" evidence="1">
    <location>
        <begin position="116"/>
        <end position="185"/>
    </location>
</feature>
<dbReference type="OrthoDB" id="3630067at2"/>
<protein>
    <submittedName>
        <fullName evidence="2">YbaB/EbfC family nucleoid-associated protein</fullName>
    </submittedName>
</protein>
<name>A0A563EI36_9PSEU</name>
<organism evidence="2 3">
    <name type="scientific">Lentzea tibetensis</name>
    <dbReference type="NCBI Taxonomy" id="2591470"/>
    <lineage>
        <taxon>Bacteria</taxon>
        <taxon>Bacillati</taxon>
        <taxon>Actinomycetota</taxon>
        <taxon>Actinomycetes</taxon>
        <taxon>Pseudonocardiales</taxon>
        <taxon>Pseudonocardiaceae</taxon>
        <taxon>Lentzea</taxon>
    </lineage>
</organism>
<dbReference type="Gene3D" id="3.30.1310.10">
    <property type="entry name" value="Nucleoid-associated protein YbaB-like domain"/>
    <property type="match status" value="1"/>
</dbReference>
<feature type="compositionally biased region" description="Pro residues" evidence="1">
    <location>
        <begin position="120"/>
        <end position="129"/>
    </location>
</feature>
<dbReference type="Proteomes" id="UP000316639">
    <property type="component" value="Unassembled WGS sequence"/>
</dbReference>
<sequence>MSDPRVEAVEEAGRKAEQRLAGYQNMKEEMAQLRAAASSPDRAVTVVAGPGGSILNVEFRPEAMRLSPQALGRSVMTTLQLAVAQSARQSAEIVQRFTGDQIDIAARVNKVQEEIFGPAPELPPPPPPQANGSFLQQARSQHPQHPPQAPPRMQPPPPPPAPRPQRPGPPPRVDDDDEGFGSILR</sequence>
<dbReference type="AlphaFoldDB" id="A0A563EI36"/>
<evidence type="ECO:0000313" key="2">
    <source>
        <dbReference type="EMBL" id="TWP46354.1"/>
    </source>
</evidence>
<reference evidence="2 3" key="1">
    <citation type="submission" date="2019-07" db="EMBL/GenBank/DDBJ databases">
        <title>Lentzea xizangensis sp. nov., isolated from Qinghai-Tibetan Plateau Soils.</title>
        <authorList>
            <person name="Huang J."/>
        </authorList>
    </citation>
    <scope>NUCLEOTIDE SEQUENCE [LARGE SCALE GENOMIC DNA]</scope>
    <source>
        <strain evidence="2 3">FXJ1.1311</strain>
    </source>
</reference>
<dbReference type="RefSeq" id="WP_146358709.1">
    <property type="nucleotide sequence ID" value="NZ_VOBR01000033.1"/>
</dbReference>
<dbReference type="InterPro" id="IPR004401">
    <property type="entry name" value="YbaB/EbfC"/>
</dbReference>
<dbReference type="Pfam" id="PF02575">
    <property type="entry name" value="YbaB_DNA_bd"/>
    <property type="match status" value="1"/>
</dbReference>
<keyword evidence="3" id="KW-1185">Reference proteome</keyword>